<dbReference type="NCBIfam" id="TIGR01947">
    <property type="entry name" value="rnfG"/>
    <property type="match status" value="1"/>
</dbReference>
<keyword evidence="4 6" id="KW-0288">FMN</keyword>
<gene>
    <name evidence="9" type="primary">rsxG</name>
    <name evidence="6" type="synonym">rnfG</name>
    <name evidence="9" type="ORF">SIL78_01255</name>
</gene>
<dbReference type="GO" id="GO:0022900">
    <property type="term" value="P:electron transport chain"/>
    <property type="evidence" value="ECO:0007669"/>
    <property type="project" value="UniProtKB-UniRule"/>
</dbReference>
<feature type="signal peptide" evidence="7">
    <location>
        <begin position="1"/>
        <end position="22"/>
    </location>
</feature>
<proteinExistence type="inferred from homology"/>
<feature type="modified residue" description="FMN phosphoryl threonine" evidence="6">
    <location>
        <position position="180"/>
    </location>
</feature>
<dbReference type="NCBIfam" id="NF002519">
    <property type="entry name" value="PRK01908.1"/>
    <property type="match status" value="1"/>
</dbReference>
<dbReference type="Proteomes" id="UP001276761">
    <property type="component" value="Unassembled WGS sequence"/>
</dbReference>
<dbReference type="InterPro" id="IPR010209">
    <property type="entry name" value="Ion_transpt_RnfG/RsxG"/>
</dbReference>
<evidence type="ECO:0000259" key="8">
    <source>
        <dbReference type="SMART" id="SM00900"/>
    </source>
</evidence>
<dbReference type="GO" id="GO:0005886">
    <property type="term" value="C:plasma membrane"/>
    <property type="evidence" value="ECO:0007669"/>
    <property type="project" value="UniProtKB-SubCell"/>
</dbReference>
<keyword evidence="7" id="KW-0732">Signal</keyword>
<dbReference type="GO" id="GO:0010181">
    <property type="term" value="F:FMN binding"/>
    <property type="evidence" value="ECO:0007669"/>
    <property type="project" value="InterPro"/>
</dbReference>
<evidence type="ECO:0000256" key="2">
    <source>
        <dbReference type="ARBA" id="ARBA00022553"/>
    </source>
</evidence>
<keyword evidence="6" id="KW-1278">Translocase</keyword>
<evidence type="ECO:0000256" key="5">
    <source>
        <dbReference type="ARBA" id="ARBA00022982"/>
    </source>
</evidence>
<dbReference type="Pfam" id="PF04205">
    <property type="entry name" value="FMN_bind"/>
    <property type="match status" value="1"/>
</dbReference>
<dbReference type="PANTHER" id="PTHR36118">
    <property type="entry name" value="ION-TRANSLOCATING OXIDOREDUCTASE COMPLEX SUBUNIT G"/>
    <property type="match status" value="1"/>
</dbReference>
<name>A0AAJ2VM64_9GAMM</name>
<evidence type="ECO:0000313" key="9">
    <source>
        <dbReference type="EMBL" id="MDX5976182.1"/>
    </source>
</evidence>
<dbReference type="SMART" id="SM00900">
    <property type="entry name" value="FMN_bind"/>
    <property type="match status" value="1"/>
</dbReference>
<dbReference type="HAMAP" id="MF_00479">
    <property type="entry name" value="RsxG_RnfG"/>
    <property type="match status" value="1"/>
</dbReference>
<evidence type="ECO:0000256" key="3">
    <source>
        <dbReference type="ARBA" id="ARBA00022630"/>
    </source>
</evidence>
<feature type="domain" description="FMN-binding" evidence="8">
    <location>
        <begin position="105"/>
        <end position="197"/>
    </location>
</feature>
<dbReference type="EC" id="7.-.-.-" evidence="6"/>
<feature type="chain" id="PRO_5042529076" description="Ion-translocating oxidoreductase complex subunit G" evidence="7">
    <location>
        <begin position="23"/>
        <end position="219"/>
    </location>
</feature>
<keyword evidence="5 6" id="KW-0249">Electron transport</keyword>
<keyword evidence="1 6" id="KW-0813">Transport</keyword>
<dbReference type="RefSeq" id="WP_198349674.1">
    <property type="nucleotide sequence ID" value="NZ_JABASV010000007.1"/>
</dbReference>
<evidence type="ECO:0000256" key="6">
    <source>
        <dbReference type="HAMAP-Rule" id="MF_00479"/>
    </source>
</evidence>
<evidence type="ECO:0000256" key="4">
    <source>
        <dbReference type="ARBA" id="ARBA00022643"/>
    </source>
</evidence>
<dbReference type="GO" id="GO:0009055">
    <property type="term" value="F:electron transfer activity"/>
    <property type="evidence" value="ECO:0007669"/>
    <property type="project" value="InterPro"/>
</dbReference>
<keyword evidence="6" id="KW-0472">Membrane</keyword>
<comment type="caution">
    <text evidence="9">The sequence shown here is derived from an EMBL/GenBank/DDBJ whole genome shotgun (WGS) entry which is preliminary data.</text>
</comment>
<comment type="subcellular location">
    <subcellularLocation>
        <location evidence="6">Cell inner membrane</location>
        <topology evidence="6">Single-pass membrane protein</topology>
    </subcellularLocation>
</comment>
<evidence type="ECO:0000256" key="7">
    <source>
        <dbReference type="SAM" id="SignalP"/>
    </source>
</evidence>
<dbReference type="InterPro" id="IPR007329">
    <property type="entry name" value="FMN-bd"/>
</dbReference>
<protein>
    <recommendedName>
        <fullName evidence="6">Ion-translocating oxidoreductase complex subunit G</fullName>
        <ecNumber evidence="6">7.-.-.-</ecNumber>
    </recommendedName>
    <alternativeName>
        <fullName evidence="6">Rnf electron transport complex subunit G</fullName>
    </alternativeName>
</protein>
<keyword evidence="2 6" id="KW-0597">Phosphoprotein</keyword>
<dbReference type="PANTHER" id="PTHR36118:SF1">
    <property type="entry name" value="ION-TRANSLOCATING OXIDOREDUCTASE COMPLEX SUBUNIT G"/>
    <property type="match status" value="1"/>
</dbReference>
<organism evidence="9 10">
    <name type="scientific">Vreelandella alkaliphila</name>
    <dbReference type="NCBI Taxonomy" id="272774"/>
    <lineage>
        <taxon>Bacteria</taxon>
        <taxon>Pseudomonadati</taxon>
        <taxon>Pseudomonadota</taxon>
        <taxon>Gammaproteobacteria</taxon>
        <taxon>Oceanospirillales</taxon>
        <taxon>Halomonadaceae</taxon>
        <taxon>Vreelandella</taxon>
    </lineage>
</organism>
<dbReference type="AlphaFoldDB" id="A0AAJ2VM64"/>
<keyword evidence="6" id="KW-0812">Transmembrane</keyword>
<accession>A0AAJ2VM64</accession>
<sequence length="219" mass="24216">MTPRQAMLRGAFALGMFSLVTAGSVALTRAVTAERIADHQLAYQHRQLQDVLPAALTDIAVQTVLDGVFKLPNPEQLGHREPQHGWYVQRDHQRVIILPVVTRQGYNGEIRLMVGIDQQQRITGVRVTHHQETPGLGDDIERQRSDWITEFNGLSLNSLPPGGWAVRKDGGHFDAFTGATITPRAVVNAVHSALSYVTEHVAENATETELPITFEESSQ</sequence>
<keyword evidence="6" id="KW-1003">Cell membrane</keyword>
<keyword evidence="6" id="KW-1133">Transmembrane helix</keyword>
<comment type="subunit">
    <text evidence="6">The complex is composed of six subunits: RnfA, RnfB, RnfC, RnfD, RnfE and RnfG.</text>
</comment>
<comment type="similarity">
    <text evidence="6">Belongs to the RnfG family.</text>
</comment>
<dbReference type="GeneID" id="303164086"/>
<comment type="function">
    <text evidence="6">Part of a membrane-bound complex that couples electron transfer with translocation of ions across the membrane.</text>
</comment>
<evidence type="ECO:0000313" key="10">
    <source>
        <dbReference type="Proteomes" id="UP001276761"/>
    </source>
</evidence>
<reference evidence="9" key="1">
    <citation type="submission" date="2023-11" db="EMBL/GenBank/DDBJ databases">
        <title>MicrobeMod: A computational toolkit for identifying prokaryotic methylation and restriction-modification with nanopore sequencing.</title>
        <authorList>
            <person name="Crits-Christoph A."/>
            <person name="Kang S.C."/>
            <person name="Lee H."/>
            <person name="Ostrov N."/>
        </authorList>
    </citation>
    <scope>NUCLEOTIDE SEQUENCE</scope>
    <source>
        <strain evidence="9">ATCC BAA-953</strain>
    </source>
</reference>
<keyword evidence="3 6" id="KW-0285">Flavoprotein</keyword>
<dbReference type="PIRSF" id="PIRSF006091">
    <property type="entry name" value="E_trnsport_RnfG"/>
    <property type="match status" value="1"/>
</dbReference>
<evidence type="ECO:0000256" key="1">
    <source>
        <dbReference type="ARBA" id="ARBA00022448"/>
    </source>
</evidence>
<comment type="cofactor">
    <cofactor evidence="6">
        <name>FMN</name>
        <dbReference type="ChEBI" id="CHEBI:58210"/>
    </cofactor>
</comment>
<keyword evidence="6" id="KW-0997">Cell inner membrane</keyword>
<dbReference type="EMBL" id="JAWXXT010000001">
    <property type="protein sequence ID" value="MDX5976182.1"/>
    <property type="molecule type" value="Genomic_DNA"/>
</dbReference>